<sequence>MSAEYLLKMELLRKNREDLAAKRQAIERRIALREATAAEYSAAALQNCKQKWKSLRAAAITAKSRNDEFIREIHETQRKVNEAYYRCKEGLWPSYNQLEQEKERYFRKVEEVYPAWQEKMQALRLQKLRDLEEKKRTIEKRRYLAKQSFETEQTVDDLIRQTRHEIELAENLEKNEAYERQLLRDQTSRDASQLDQTIREHAAGARLYMKQQANDHLHDPDGMDEEFKERIFETFSPRSAVQTLREARSSVVLAEPQPVEDDQPRRKLTLTVTQSYRPSSAIDYDDSNFETPVPVPESIDSPDRLQDETTAVQYPTLDDIEESFADEILSADLSMPERLKALTALIGRVEDGIGDGDQISASVDIGSSMETKRDLLRMAVAGRKAQINFFGTDICFEVVVTIARELGAVLFPPKSFEGIMNEQKMKKVHQNAKEKESDIWKALSAHLKQLHTLKAMPVSALVDVFVTAFLNHDPDNQRSQRKLREFLFSICGASESSPKKELNSTSSLPSAQSANSAPSPPKETAPTSQMPSLLQTAFLQHSSPPKGAKTFGIASSGSRKASSSDDILKSMASSPTRLGQKILRGGKMGDYSEFEEEDEVNLENLIGKKSMAKPASSTGNTNARGGGNASRMATMREADDFDVDF</sequence>
<comment type="caution">
    <text evidence="2">The sequence shown here is derived from an EMBL/GenBank/DDBJ whole genome shotgun (WGS) entry which is preliminary data.</text>
</comment>
<name>A0A8K1FFR2_PYTOL</name>
<protein>
    <submittedName>
        <fullName evidence="2">Uncharacterized protein</fullName>
    </submittedName>
</protein>
<feature type="compositionally biased region" description="Low complexity" evidence="1">
    <location>
        <begin position="504"/>
        <end position="517"/>
    </location>
</feature>
<evidence type="ECO:0000256" key="1">
    <source>
        <dbReference type="SAM" id="MobiDB-lite"/>
    </source>
</evidence>
<feature type="region of interest" description="Disordered" evidence="1">
    <location>
        <begin position="495"/>
        <end position="529"/>
    </location>
</feature>
<accession>A0A8K1FFR2</accession>
<organism evidence="2 3">
    <name type="scientific">Pythium oligandrum</name>
    <name type="common">Mycoparasitic fungus</name>
    <dbReference type="NCBI Taxonomy" id="41045"/>
    <lineage>
        <taxon>Eukaryota</taxon>
        <taxon>Sar</taxon>
        <taxon>Stramenopiles</taxon>
        <taxon>Oomycota</taxon>
        <taxon>Peronosporomycetes</taxon>
        <taxon>Pythiales</taxon>
        <taxon>Pythiaceae</taxon>
        <taxon>Pythium</taxon>
    </lineage>
</organism>
<dbReference type="OrthoDB" id="167475at2759"/>
<gene>
    <name evidence="2" type="ORF">Poli38472_000868</name>
</gene>
<keyword evidence="3" id="KW-1185">Reference proteome</keyword>
<evidence type="ECO:0000313" key="2">
    <source>
        <dbReference type="EMBL" id="TMW60826.1"/>
    </source>
</evidence>
<evidence type="ECO:0000313" key="3">
    <source>
        <dbReference type="Proteomes" id="UP000794436"/>
    </source>
</evidence>
<dbReference type="EMBL" id="SPLM01000108">
    <property type="protein sequence ID" value="TMW60826.1"/>
    <property type="molecule type" value="Genomic_DNA"/>
</dbReference>
<feature type="region of interest" description="Disordered" evidence="1">
    <location>
        <begin position="611"/>
        <end position="645"/>
    </location>
</feature>
<feature type="compositionally biased region" description="Low complexity" evidence="1">
    <location>
        <begin position="552"/>
        <end position="561"/>
    </location>
</feature>
<dbReference type="AlphaFoldDB" id="A0A8K1FFR2"/>
<dbReference type="Proteomes" id="UP000794436">
    <property type="component" value="Unassembled WGS sequence"/>
</dbReference>
<feature type="region of interest" description="Disordered" evidence="1">
    <location>
        <begin position="542"/>
        <end position="573"/>
    </location>
</feature>
<reference evidence="2" key="1">
    <citation type="submission" date="2019-03" db="EMBL/GenBank/DDBJ databases">
        <title>Long read genome sequence of the mycoparasitic Pythium oligandrum ATCC 38472 isolated from sugarbeet rhizosphere.</title>
        <authorList>
            <person name="Gaulin E."/>
        </authorList>
    </citation>
    <scope>NUCLEOTIDE SEQUENCE</scope>
    <source>
        <strain evidence="2">ATCC 38472_TT</strain>
    </source>
</reference>
<proteinExistence type="predicted"/>